<sequence>MYLPACERPKIALVCQKWKRVLDRCWFDVKKLELIYWKYNEYPSCLMKFPTIDRELSFLRTLLDKCGHRLTKLDLTAYCHCNIVPIINESCPNLVQLRLRFSYVDDAILYNSFSCLSKLEKLTIIFQFFDDECIPVSLINSLRNVADTLTDLNLLVWTYGYGEIGFHKFPEEITCVIPELKALKIFGIAGINISRALWDCVKNHKIFFFSYYRYYQYKKDHAFNITKDLDLSQYRVTDDSLYIIANVMMYLQVLYVFCEWVTDDGIVAISKINELHTLEFIGCNKVTDSSIKLLKNLKKLKLPSSSKITDYSVTKVLENSPDMEELYVEDTGVTIEFIKKAADISNNRKRLLRLFYSSVTFTPDIKQYKSQYFDVHIIQEKKQNITASADVNIMFIENIKVHFS</sequence>
<evidence type="ECO:0008006" key="3">
    <source>
        <dbReference type="Google" id="ProtNLM"/>
    </source>
</evidence>
<accession>A0A834XZU6</accession>
<protein>
    <recommendedName>
        <fullName evidence="3">F-box domain-containing protein</fullName>
    </recommendedName>
</protein>
<dbReference type="OrthoDB" id="7689274at2759"/>
<comment type="caution">
    <text evidence="1">The sequence shown here is derived from an EMBL/GenBank/DDBJ whole genome shotgun (WGS) entry which is preliminary data.</text>
</comment>
<name>A0A834XZU6_APHGI</name>
<dbReference type="SUPFAM" id="SSF52047">
    <property type="entry name" value="RNI-like"/>
    <property type="match status" value="1"/>
</dbReference>
<dbReference type="AlphaFoldDB" id="A0A834XZU6"/>
<dbReference type="InterPro" id="IPR032675">
    <property type="entry name" value="LRR_dom_sf"/>
</dbReference>
<dbReference type="GO" id="GO:0019005">
    <property type="term" value="C:SCF ubiquitin ligase complex"/>
    <property type="evidence" value="ECO:0007669"/>
    <property type="project" value="TreeGrafter"/>
</dbReference>
<organism evidence="1 2">
    <name type="scientific">Aphidius gifuensis</name>
    <name type="common">Parasitoid wasp</name>
    <dbReference type="NCBI Taxonomy" id="684658"/>
    <lineage>
        <taxon>Eukaryota</taxon>
        <taxon>Metazoa</taxon>
        <taxon>Ecdysozoa</taxon>
        <taxon>Arthropoda</taxon>
        <taxon>Hexapoda</taxon>
        <taxon>Insecta</taxon>
        <taxon>Pterygota</taxon>
        <taxon>Neoptera</taxon>
        <taxon>Endopterygota</taxon>
        <taxon>Hymenoptera</taxon>
        <taxon>Apocrita</taxon>
        <taxon>Ichneumonoidea</taxon>
        <taxon>Braconidae</taxon>
        <taxon>Aphidiinae</taxon>
        <taxon>Aphidius</taxon>
    </lineage>
</organism>
<dbReference type="Proteomes" id="UP000639338">
    <property type="component" value="Unassembled WGS sequence"/>
</dbReference>
<proteinExistence type="predicted"/>
<dbReference type="EMBL" id="JACMRX010000002">
    <property type="protein sequence ID" value="KAF7995125.1"/>
    <property type="molecule type" value="Genomic_DNA"/>
</dbReference>
<dbReference type="Gene3D" id="3.80.10.10">
    <property type="entry name" value="Ribonuclease Inhibitor"/>
    <property type="match status" value="1"/>
</dbReference>
<gene>
    <name evidence="1" type="ORF">HCN44_004597</name>
</gene>
<dbReference type="GO" id="GO:0031146">
    <property type="term" value="P:SCF-dependent proteasomal ubiquitin-dependent protein catabolic process"/>
    <property type="evidence" value="ECO:0007669"/>
    <property type="project" value="TreeGrafter"/>
</dbReference>
<evidence type="ECO:0000313" key="2">
    <source>
        <dbReference type="Proteomes" id="UP000639338"/>
    </source>
</evidence>
<evidence type="ECO:0000313" key="1">
    <source>
        <dbReference type="EMBL" id="KAF7995125.1"/>
    </source>
</evidence>
<reference evidence="1 2" key="1">
    <citation type="submission" date="2020-08" db="EMBL/GenBank/DDBJ databases">
        <title>Aphidius gifuensis genome sequencing and assembly.</title>
        <authorList>
            <person name="Du Z."/>
        </authorList>
    </citation>
    <scope>NUCLEOTIDE SEQUENCE [LARGE SCALE GENOMIC DNA]</scope>
    <source>
        <strain evidence="1">YNYX2018</strain>
        <tissue evidence="1">Adults</tissue>
    </source>
</reference>
<dbReference type="PANTHER" id="PTHR13318">
    <property type="entry name" value="PARTNER OF PAIRED, ISOFORM B-RELATED"/>
    <property type="match status" value="1"/>
</dbReference>
<keyword evidence="2" id="KW-1185">Reference proteome</keyword>